<dbReference type="Pfam" id="PF00642">
    <property type="entry name" value="zf-CCCH"/>
    <property type="match status" value="1"/>
</dbReference>
<dbReference type="EnsemblProtists" id="EOD20376">
    <property type="protein sequence ID" value="EOD20376"/>
    <property type="gene ID" value="EMIHUDRAFT_117574"/>
</dbReference>
<dbReference type="AlphaFoldDB" id="A0A0D3JA41"/>
<evidence type="ECO:0000256" key="5">
    <source>
        <dbReference type="SAM" id="SignalP"/>
    </source>
</evidence>
<reference evidence="7" key="2">
    <citation type="submission" date="2024-10" db="UniProtKB">
        <authorList>
            <consortium name="EnsemblProtists"/>
        </authorList>
    </citation>
    <scope>IDENTIFICATION</scope>
</reference>
<name>A0A0D3JA41_EMIH1</name>
<keyword evidence="3 4" id="KW-0862">Zinc</keyword>
<evidence type="ECO:0000256" key="4">
    <source>
        <dbReference type="PROSITE-ProRule" id="PRU00723"/>
    </source>
</evidence>
<dbReference type="Gene3D" id="4.10.1000.10">
    <property type="entry name" value="Zinc finger, CCCH-type"/>
    <property type="match status" value="1"/>
</dbReference>
<dbReference type="InterPro" id="IPR036855">
    <property type="entry name" value="Znf_CCCH_sf"/>
</dbReference>
<protein>
    <recommendedName>
        <fullName evidence="6">C3H1-type domain-containing protein</fullName>
    </recommendedName>
</protein>
<dbReference type="Proteomes" id="UP000013827">
    <property type="component" value="Unassembled WGS sequence"/>
</dbReference>
<keyword evidence="8" id="KW-1185">Reference proteome</keyword>
<dbReference type="SUPFAM" id="SSF90229">
    <property type="entry name" value="CCCH zinc finger"/>
    <property type="match status" value="1"/>
</dbReference>
<feature type="zinc finger region" description="C3H1-type" evidence="4">
    <location>
        <begin position="126"/>
        <end position="153"/>
    </location>
</feature>
<dbReference type="SMART" id="SM00356">
    <property type="entry name" value="ZnF_C3H1"/>
    <property type="match status" value="1"/>
</dbReference>
<keyword evidence="5" id="KW-0732">Signal</keyword>
<dbReference type="PaxDb" id="2903-EOD20376"/>
<evidence type="ECO:0000313" key="7">
    <source>
        <dbReference type="EnsemblProtists" id="EOD20376"/>
    </source>
</evidence>
<feature type="signal peptide" evidence="5">
    <location>
        <begin position="1"/>
        <end position="18"/>
    </location>
</feature>
<dbReference type="GO" id="GO:0008270">
    <property type="term" value="F:zinc ion binding"/>
    <property type="evidence" value="ECO:0007669"/>
    <property type="project" value="UniProtKB-KW"/>
</dbReference>
<dbReference type="PROSITE" id="PS50103">
    <property type="entry name" value="ZF_C3H1"/>
    <property type="match status" value="1"/>
</dbReference>
<reference evidence="8" key="1">
    <citation type="journal article" date="2013" name="Nature">
        <title>Pan genome of the phytoplankton Emiliania underpins its global distribution.</title>
        <authorList>
            <person name="Read B.A."/>
            <person name="Kegel J."/>
            <person name="Klute M.J."/>
            <person name="Kuo A."/>
            <person name="Lefebvre S.C."/>
            <person name="Maumus F."/>
            <person name="Mayer C."/>
            <person name="Miller J."/>
            <person name="Monier A."/>
            <person name="Salamov A."/>
            <person name="Young J."/>
            <person name="Aguilar M."/>
            <person name="Claverie J.M."/>
            <person name="Frickenhaus S."/>
            <person name="Gonzalez K."/>
            <person name="Herman E.K."/>
            <person name="Lin Y.C."/>
            <person name="Napier J."/>
            <person name="Ogata H."/>
            <person name="Sarno A.F."/>
            <person name="Shmutz J."/>
            <person name="Schroeder D."/>
            <person name="de Vargas C."/>
            <person name="Verret F."/>
            <person name="von Dassow P."/>
            <person name="Valentin K."/>
            <person name="Van de Peer Y."/>
            <person name="Wheeler G."/>
            <person name="Dacks J.B."/>
            <person name="Delwiche C.F."/>
            <person name="Dyhrman S.T."/>
            <person name="Glockner G."/>
            <person name="John U."/>
            <person name="Richards T."/>
            <person name="Worden A.Z."/>
            <person name="Zhang X."/>
            <person name="Grigoriev I.V."/>
            <person name="Allen A.E."/>
            <person name="Bidle K."/>
            <person name="Borodovsky M."/>
            <person name="Bowler C."/>
            <person name="Brownlee C."/>
            <person name="Cock J.M."/>
            <person name="Elias M."/>
            <person name="Gladyshev V.N."/>
            <person name="Groth M."/>
            <person name="Guda C."/>
            <person name="Hadaegh A."/>
            <person name="Iglesias-Rodriguez M.D."/>
            <person name="Jenkins J."/>
            <person name="Jones B.M."/>
            <person name="Lawson T."/>
            <person name="Leese F."/>
            <person name="Lindquist E."/>
            <person name="Lobanov A."/>
            <person name="Lomsadze A."/>
            <person name="Malik S.B."/>
            <person name="Marsh M.E."/>
            <person name="Mackinder L."/>
            <person name="Mock T."/>
            <person name="Mueller-Roeber B."/>
            <person name="Pagarete A."/>
            <person name="Parker M."/>
            <person name="Probert I."/>
            <person name="Quesneville H."/>
            <person name="Raines C."/>
            <person name="Rensing S.A."/>
            <person name="Riano-Pachon D.M."/>
            <person name="Richier S."/>
            <person name="Rokitta S."/>
            <person name="Shiraiwa Y."/>
            <person name="Soanes D.M."/>
            <person name="van der Giezen M."/>
            <person name="Wahlund T.M."/>
            <person name="Williams B."/>
            <person name="Wilson W."/>
            <person name="Wolfe G."/>
            <person name="Wurch L.L."/>
        </authorList>
    </citation>
    <scope>NUCLEOTIDE SEQUENCE</scope>
</reference>
<accession>A0A0D3JA41</accession>
<evidence type="ECO:0000256" key="1">
    <source>
        <dbReference type="ARBA" id="ARBA00022723"/>
    </source>
</evidence>
<evidence type="ECO:0000259" key="6">
    <source>
        <dbReference type="PROSITE" id="PS50103"/>
    </source>
</evidence>
<evidence type="ECO:0000256" key="2">
    <source>
        <dbReference type="ARBA" id="ARBA00022771"/>
    </source>
</evidence>
<keyword evidence="1 4" id="KW-0479">Metal-binding</keyword>
<dbReference type="HOGENOM" id="CLU_1672543_0_0_1"/>
<evidence type="ECO:0000256" key="3">
    <source>
        <dbReference type="ARBA" id="ARBA00022833"/>
    </source>
</evidence>
<dbReference type="GeneID" id="17265941"/>
<sequence length="158" mass="17899">MLLTWLLHSSTAFTLARAPVLNGHPLAPATRARHHAVVAREIAFVAQSEARCEPFAATRARPLGDWFAQEDALRILMSQAESCRRLDEDAPPGSETQRWEVVTPIEFPGMKGRCNRRECMFRHDDSGQIEECREFMNGRCSRGDACRFKHVAMDNTED</sequence>
<dbReference type="RefSeq" id="XP_005772805.1">
    <property type="nucleotide sequence ID" value="XM_005772748.1"/>
</dbReference>
<dbReference type="KEGG" id="ehx:EMIHUDRAFT_117574"/>
<feature type="domain" description="C3H1-type" evidence="6">
    <location>
        <begin position="126"/>
        <end position="153"/>
    </location>
</feature>
<evidence type="ECO:0000313" key="8">
    <source>
        <dbReference type="Proteomes" id="UP000013827"/>
    </source>
</evidence>
<feature type="chain" id="PRO_5044187889" description="C3H1-type domain-containing protein" evidence="5">
    <location>
        <begin position="19"/>
        <end position="158"/>
    </location>
</feature>
<dbReference type="InterPro" id="IPR000571">
    <property type="entry name" value="Znf_CCCH"/>
</dbReference>
<proteinExistence type="predicted"/>
<keyword evidence="2 4" id="KW-0863">Zinc-finger</keyword>
<organism evidence="7 8">
    <name type="scientific">Emiliania huxleyi (strain CCMP1516)</name>
    <dbReference type="NCBI Taxonomy" id="280463"/>
    <lineage>
        <taxon>Eukaryota</taxon>
        <taxon>Haptista</taxon>
        <taxon>Haptophyta</taxon>
        <taxon>Prymnesiophyceae</taxon>
        <taxon>Isochrysidales</taxon>
        <taxon>Noelaerhabdaceae</taxon>
        <taxon>Emiliania</taxon>
    </lineage>
</organism>